<keyword evidence="1" id="KW-0175">Coiled coil</keyword>
<dbReference type="EMBL" id="HBFX01017327">
    <property type="protein sequence ID" value="CAD8955956.1"/>
    <property type="molecule type" value="Transcribed_RNA"/>
</dbReference>
<organism evidence="5">
    <name type="scientific">Hemiselmis andersenii</name>
    <name type="common">Cryptophyte alga</name>
    <dbReference type="NCBI Taxonomy" id="464988"/>
    <lineage>
        <taxon>Eukaryota</taxon>
        <taxon>Cryptophyceae</taxon>
        <taxon>Cryptomonadales</taxon>
        <taxon>Hemiselmidaceae</taxon>
        <taxon>Hemiselmis</taxon>
    </lineage>
</organism>
<dbReference type="AlphaFoldDB" id="A0A7S1DS89"/>
<feature type="compositionally biased region" description="Basic and acidic residues" evidence="2">
    <location>
        <begin position="231"/>
        <end position="249"/>
    </location>
</feature>
<dbReference type="Pfam" id="PF22946">
    <property type="entry name" value="SPEF2_D5"/>
    <property type="match status" value="1"/>
</dbReference>
<evidence type="ECO:0000259" key="3">
    <source>
        <dbReference type="Pfam" id="PF06294"/>
    </source>
</evidence>
<feature type="coiled-coil region" evidence="1">
    <location>
        <begin position="431"/>
        <end position="458"/>
    </location>
</feature>
<gene>
    <name evidence="5" type="ORF">HAND00432_LOCUS10494</name>
</gene>
<proteinExistence type="predicted"/>
<feature type="region of interest" description="Disordered" evidence="2">
    <location>
        <begin position="226"/>
        <end position="261"/>
    </location>
</feature>
<evidence type="ECO:0008006" key="6">
    <source>
        <dbReference type="Google" id="ProtNLM"/>
    </source>
</evidence>
<feature type="compositionally biased region" description="Acidic residues" evidence="2">
    <location>
        <begin position="556"/>
        <end position="567"/>
    </location>
</feature>
<evidence type="ECO:0000256" key="1">
    <source>
        <dbReference type="SAM" id="Coils"/>
    </source>
</evidence>
<dbReference type="Pfam" id="PF06294">
    <property type="entry name" value="CH_2"/>
    <property type="match status" value="1"/>
</dbReference>
<feature type="compositionally biased region" description="Low complexity" evidence="2">
    <location>
        <begin position="114"/>
        <end position="127"/>
    </location>
</feature>
<dbReference type="Gene3D" id="1.10.418.10">
    <property type="entry name" value="Calponin-like domain"/>
    <property type="match status" value="1"/>
</dbReference>
<dbReference type="PANTHER" id="PTHR14919">
    <property type="entry name" value="KPL2-RELATED"/>
    <property type="match status" value="1"/>
</dbReference>
<evidence type="ECO:0000259" key="4">
    <source>
        <dbReference type="Pfam" id="PF22946"/>
    </source>
</evidence>
<feature type="region of interest" description="Disordered" evidence="2">
    <location>
        <begin position="107"/>
        <end position="127"/>
    </location>
</feature>
<sequence>MEIIKRWLSDDIGVTIDPSDGGIERDFANGFAFALVMKHYNIQPDFDKFVNKHNPDVKLANFQRLQPSFRALNIRFDSHTANQLMTEEPGCAAALLGKLKVALDMPTGSKTRASTGKSSQKGSTSLLLQTNRLASKEKFRDMEEQTFDKTLRLKTADPKEYRMSHQLRAFEEEAIRQQYNAELGDAQARLEYETHLADSREAQRAKSKENRAYLDDWERQGWVNHAKNQAAKKERERRDLRVELSQQEKARRKRAMESDTAADEVVHGIDHFEESLRRIQDQTDADVPDDVLAQTSTETPDQFLAALTSKVPSGAALKKESELYMKKVQERRGEEALARKERDRRRRRVLVEQMRTHKDMEVKRREAMLSEKISRQSTEEQRIAEKLHAALEEKEVMRQARLRREQRYIALRQQQYVEVSAADARKYALMREDYQAQLANNRATLEEMERKEKAARSQKHYNACRGIADQIVDLAVKVCHYRAVTDSALVPPKQWREWAALFTAGMSLFPDDLVEEEEEKLPEEVDVQAVLVDKRDYCAYVELVSEWAPKPPPKEEGEEGGEDEEEC</sequence>
<dbReference type="PANTHER" id="PTHR14919:SF0">
    <property type="entry name" value="SPERM FLAGELLAR PROTEIN 2"/>
    <property type="match status" value="1"/>
</dbReference>
<evidence type="ECO:0000256" key="2">
    <source>
        <dbReference type="SAM" id="MobiDB-lite"/>
    </source>
</evidence>
<feature type="domain" description="CPC1/SPEF2" evidence="4">
    <location>
        <begin position="374"/>
        <end position="506"/>
    </location>
</feature>
<dbReference type="InterPro" id="IPR010441">
    <property type="entry name" value="CH_2"/>
</dbReference>
<protein>
    <recommendedName>
        <fullName evidence="6">Calponin-homology (CH) domain-containing protein</fullName>
    </recommendedName>
</protein>
<dbReference type="InterPro" id="IPR036872">
    <property type="entry name" value="CH_dom_sf"/>
</dbReference>
<dbReference type="InterPro" id="IPR054517">
    <property type="entry name" value="SPEF2_D5"/>
</dbReference>
<evidence type="ECO:0000313" key="5">
    <source>
        <dbReference type="EMBL" id="CAD8955956.1"/>
    </source>
</evidence>
<accession>A0A7S1DS89</accession>
<name>A0A7S1DS89_HEMAN</name>
<dbReference type="GO" id="GO:0005737">
    <property type="term" value="C:cytoplasm"/>
    <property type="evidence" value="ECO:0007669"/>
    <property type="project" value="UniProtKB-ARBA"/>
</dbReference>
<feature type="region of interest" description="Disordered" evidence="2">
    <location>
        <begin position="548"/>
        <end position="567"/>
    </location>
</feature>
<feature type="domain" description="CH-like" evidence="3">
    <location>
        <begin position="5"/>
        <end position="100"/>
    </location>
</feature>
<dbReference type="InterPro" id="IPR052634">
    <property type="entry name" value="Sperm_flagellar-bone_growth"/>
</dbReference>
<reference evidence="5" key="1">
    <citation type="submission" date="2021-01" db="EMBL/GenBank/DDBJ databases">
        <authorList>
            <person name="Corre E."/>
            <person name="Pelletier E."/>
            <person name="Niang G."/>
            <person name="Scheremetjew M."/>
            <person name="Finn R."/>
            <person name="Kale V."/>
            <person name="Holt S."/>
            <person name="Cochrane G."/>
            <person name="Meng A."/>
            <person name="Brown T."/>
            <person name="Cohen L."/>
        </authorList>
    </citation>
    <scope>NUCLEOTIDE SEQUENCE</scope>
    <source>
        <strain evidence="5">CCMP644</strain>
    </source>
</reference>